<organism evidence="1 2">
    <name type="scientific">Taibaiella chishuiensis</name>
    <dbReference type="NCBI Taxonomy" id="1434707"/>
    <lineage>
        <taxon>Bacteria</taxon>
        <taxon>Pseudomonadati</taxon>
        <taxon>Bacteroidota</taxon>
        <taxon>Chitinophagia</taxon>
        <taxon>Chitinophagales</taxon>
        <taxon>Chitinophagaceae</taxon>
        <taxon>Taibaiella</taxon>
    </lineage>
</organism>
<evidence type="ECO:0000313" key="2">
    <source>
        <dbReference type="Proteomes" id="UP000240572"/>
    </source>
</evidence>
<sequence length="72" mass="7736">MKKMKIRSNKLNLQKKTILALDSGNHILGGANSGFLSCVTSLNPPPPPPKYTTPQDTICAIFTRVPSLPCNG</sequence>
<accession>A0A2P8DAH3</accession>
<name>A0A2P8DAH3_9BACT</name>
<gene>
    <name evidence="1" type="ORF">B0I18_101342</name>
</gene>
<evidence type="ECO:0000313" key="1">
    <source>
        <dbReference type="EMBL" id="PSK94187.1"/>
    </source>
</evidence>
<dbReference type="EMBL" id="PYGD01000001">
    <property type="protein sequence ID" value="PSK94187.1"/>
    <property type="molecule type" value="Genomic_DNA"/>
</dbReference>
<keyword evidence="2" id="KW-1185">Reference proteome</keyword>
<reference evidence="1 2" key="1">
    <citation type="submission" date="2018-03" db="EMBL/GenBank/DDBJ databases">
        <title>Genomic Encyclopedia of Type Strains, Phase III (KMG-III): the genomes of soil and plant-associated and newly described type strains.</title>
        <authorList>
            <person name="Whitman W."/>
        </authorList>
    </citation>
    <scope>NUCLEOTIDE SEQUENCE [LARGE SCALE GENOMIC DNA]</scope>
    <source>
        <strain evidence="1 2">CGMCC 1.12700</strain>
    </source>
</reference>
<dbReference type="Proteomes" id="UP000240572">
    <property type="component" value="Unassembled WGS sequence"/>
</dbReference>
<protein>
    <submittedName>
        <fullName evidence="1">Uncharacterized protein</fullName>
    </submittedName>
</protein>
<comment type="caution">
    <text evidence="1">The sequence shown here is derived from an EMBL/GenBank/DDBJ whole genome shotgun (WGS) entry which is preliminary data.</text>
</comment>
<proteinExistence type="predicted"/>
<dbReference type="AlphaFoldDB" id="A0A2P8DAH3"/>